<feature type="domain" description="PPIase FKBP-type" evidence="11">
    <location>
        <begin position="4"/>
        <end position="81"/>
    </location>
</feature>
<comment type="catalytic activity">
    <reaction evidence="1 9">
        <text>[protein]-peptidylproline (omega=180) = [protein]-peptidylproline (omega=0)</text>
        <dbReference type="Rhea" id="RHEA:16237"/>
        <dbReference type="Rhea" id="RHEA-COMP:10747"/>
        <dbReference type="Rhea" id="RHEA-COMP:10748"/>
        <dbReference type="ChEBI" id="CHEBI:83833"/>
        <dbReference type="ChEBI" id="CHEBI:83834"/>
        <dbReference type="EC" id="5.2.1.8"/>
    </reaction>
</comment>
<dbReference type="GO" id="GO:0003755">
    <property type="term" value="F:peptidyl-prolyl cis-trans isomerase activity"/>
    <property type="evidence" value="ECO:0007669"/>
    <property type="project" value="UniProtKB-KW"/>
</dbReference>
<feature type="compositionally biased region" description="Acidic residues" evidence="10">
    <location>
        <begin position="167"/>
        <end position="177"/>
    </location>
</feature>
<evidence type="ECO:0000256" key="2">
    <source>
        <dbReference type="ARBA" id="ARBA00004496"/>
    </source>
</evidence>
<evidence type="ECO:0000256" key="10">
    <source>
        <dbReference type="SAM" id="MobiDB-lite"/>
    </source>
</evidence>
<dbReference type="PANTHER" id="PTHR47861:SF3">
    <property type="entry name" value="FKBP-TYPE PEPTIDYL-PROLYL CIS-TRANS ISOMERASE SLYD"/>
    <property type="match status" value="1"/>
</dbReference>
<keyword evidence="4" id="KW-0963">Cytoplasm</keyword>
<evidence type="ECO:0000313" key="13">
    <source>
        <dbReference type="Proteomes" id="UP000243719"/>
    </source>
</evidence>
<comment type="subcellular location">
    <subcellularLocation>
        <location evidence="2">Cytoplasm</location>
    </subcellularLocation>
</comment>
<dbReference type="EC" id="5.2.1.8" evidence="9"/>
<dbReference type="SUPFAM" id="SSF54534">
    <property type="entry name" value="FKBP-like"/>
    <property type="match status" value="1"/>
</dbReference>
<dbReference type="Proteomes" id="UP000243719">
    <property type="component" value="Unassembled WGS sequence"/>
</dbReference>
<comment type="similarity">
    <text evidence="3">Belongs to the FKBP-type PPIase family.</text>
</comment>
<dbReference type="InterPro" id="IPR046357">
    <property type="entry name" value="PPIase_dom_sf"/>
</dbReference>
<dbReference type="OrthoDB" id="9808891at2"/>
<evidence type="ECO:0000256" key="7">
    <source>
        <dbReference type="ARBA" id="ARBA00023235"/>
    </source>
</evidence>
<keyword evidence="6" id="KW-0143">Chaperone</keyword>
<reference evidence="13" key="1">
    <citation type="submission" date="2016-09" db="EMBL/GenBank/DDBJ databases">
        <authorList>
            <person name="Varghese N."/>
            <person name="Submissions S."/>
        </authorList>
    </citation>
    <scope>NUCLEOTIDE SEQUENCE [LARGE SCALE GENOMIC DNA]</scope>
    <source>
        <strain evidence="13">JS23</strain>
    </source>
</reference>
<evidence type="ECO:0000256" key="1">
    <source>
        <dbReference type="ARBA" id="ARBA00000971"/>
    </source>
</evidence>
<dbReference type="AlphaFoldDB" id="A0A1H2PR48"/>
<keyword evidence="13" id="KW-1185">Reference proteome</keyword>
<accession>A0A1H2PR48</accession>
<dbReference type="STRING" id="1770053.SAMN05216551_107232"/>
<evidence type="ECO:0000256" key="8">
    <source>
        <dbReference type="ARBA" id="ARBA00037071"/>
    </source>
</evidence>
<name>A0A1H2PR48_9BURK</name>
<evidence type="ECO:0000313" key="12">
    <source>
        <dbReference type="EMBL" id="SDV49311.1"/>
    </source>
</evidence>
<gene>
    <name evidence="12" type="ORF">SAMN05216551_107232</name>
</gene>
<dbReference type="InterPro" id="IPR001179">
    <property type="entry name" value="PPIase_FKBP_dom"/>
</dbReference>
<dbReference type="EMBL" id="FNLO01000007">
    <property type="protein sequence ID" value="SDV49311.1"/>
    <property type="molecule type" value="Genomic_DNA"/>
</dbReference>
<dbReference type="RefSeq" id="WP_091909168.1">
    <property type="nucleotide sequence ID" value="NZ_FNLO01000007.1"/>
</dbReference>
<keyword evidence="5 9" id="KW-0697">Rotamase</keyword>
<feature type="region of interest" description="Disordered" evidence="10">
    <location>
        <begin position="167"/>
        <end position="188"/>
    </location>
</feature>
<evidence type="ECO:0000256" key="4">
    <source>
        <dbReference type="ARBA" id="ARBA00022490"/>
    </source>
</evidence>
<evidence type="ECO:0000256" key="6">
    <source>
        <dbReference type="ARBA" id="ARBA00023186"/>
    </source>
</evidence>
<evidence type="ECO:0000256" key="5">
    <source>
        <dbReference type="ARBA" id="ARBA00023110"/>
    </source>
</evidence>
<dbReference type="PROSITE" id="PS50059">
    <property type="entry name" value="FKBP_PPIASE"/>
    <property type="match status" value="1"/>
</dbReference>
<comment type="function">
    <text evidence="8">Also involved in hydrogenase metallocenter assembly, probably by participating in the nickel insertion step. This function in hydrogenase biosynthesis requires chaperone activity and the presence of the metal-binding domain, but not PPIase activity.</text>
</comment>
<dbReference type="Gene3D" id="3.10.50.40">
    <property type="match status" value="1"/>
</dbReference>
<dbReference type="GO" id="GO:0042026">
    <property type="term" value="P:protein refolding"/>
    <property type="evidence" value="ECO:0007669"/>
    <property type="project" value="UniProtKB-ARBA"/>
</dbReference>
<sequence>MKIEKDTVVGLTYRLTDAQGNMIEESDEPMVYLHGGYDGTFPKIEEALDGQETGYRAELQLEPQDAFGDYDPELVKVEPRARFPEPLEVGMQFEGTPDEGDDAEDGLIYTVTDLAEDKVVLDGNHPLAGMALRFALEVVEVREATPEEIEHEHAHGIDGLEVVDYDEDEGDEGDVDDVASLPKTPTLH</sequence>
<protein>
    <recommendedName>
        <fullName evidence="9">peptidylprolyl isomerase</fullName>
        <ecNumber evidence="9">5.2.1.8</ecNumber>
    </recommendedName>
</protein>
<evidence type="ECO:0000259" key="11">
    <source>
        <dbReference type="PROSITE" id="PS50059"/>
    </source>
</evidence>
<dbReference type="GO" id="GO:0005737">
    <property type="term" value="C:cytoplasm"/>
    <property type="evidence" value="ECO:0007669"/>
    <property type="project" value="UniProtKB-SubCell"/>
</dbReference>
<evidence type="ECO:0000256" key="3">
    <source>
        <dbReference type="ARBA" id="ARBA00006577"/>
    </source>
</evidence>
<organism evidence="12 13">
    <name type="scientific">Chitinasiproducens palmae</name>
    <dbReference type="NCBI Taxonomy" id="1770053"/>
    <lineage>
        <taxon>Bacteria</taxon>
        <taxon>Pseudomonadati</taxon>
        <taxon>Pseudomonadota</taxon>
        <taxon>Betaproteobacteria</taxon>
        <taxon>Burkholderiales</taxon>
        <taxon>Burkholderiaceae</taxon>
        <taxon>Chitinasiproducens</taxon>
    </lineage>
</organism>
<keyword evidence="7 9" id="KW-0413">Isomerase</keyword>
<proteinExistence type="inferred from homology"/>
<dbReference type="PANTHER" id="PTHR47861">
    <property type="entry name" value="FKBP-TYPE PEPTIDYL-PROLYL CIS-TRANS ISOMERASE SLYD"/>
    <property type="match status" value="1"/>
</dbReference>
<evidence type="ECO:0000256" key="9">
    <source>
        <dbReference type="PROSITE-ProRule" id="PRU00277"/>
    </source>
</evidence>